<evidence type="ECO:0000256" key="6">
    <source>
        <dbReference type="SAM" id="MobiDB-lite"/>
    </source>
</evidence>
<dbReference type="InterPro" id="IPR005496">
    <property type="entry name" value="Integral_membrane_TerC"/>
</dbReference>
<feature type="transmembrane region" description="Helical" evidence="7">
    <location>
        <begin position="130"/>
        <end position="148"/>
    </location>
</feature>
<feature type="transmembrane region" description="Helical" evidence="7">
    <location>
        <begin position="102"/>
        <end position="124"/>
    </location>
</feature>
<feature type="transmembrane region" description="Helical" evidence="7">
    <location>
        <begin position="282"/>
        <end position="301"/>
    </location>
</feature>
<dbReference type="GO" id="GO:0016020">
    <property type="term" value="C:membrane"/>
    <property type="evidence" value="ECO:0007669"/>
    <property type="project" value="UniProtKB-SubCell"/>
</dbReference>
<reference evidence="9" key="1">
    <citation type="journal article" date="2009" name="Environ. Microbiol.">
        <title>Contribution of mobile genetic elements to Desulfovibrio vulgaris genome plasticity.</title>
        <authorList>
            <person name="Walker C.B."/>
            <person name="Stolyar S."/>
            <person name="Chivian D."/>
            <person name="Pinel N."/>
            <person name="Gabster J.A."/>
            <person name="Dehal P.S."/>
            <person name="He Z."/>
            <person name="Yang Z.K."/>
            <person name="Yen H.C."/>
            <person name="Zhou J."/>
            <person name="Wall J.D."/>
            <person name="Hazen T.C."/>
            <person name="Arkin A.P."/>
            <person name="Stahl D.A."/>
        </authorList>
    </citation>
    <scope>NUCLEOTIDE SEQUENCE [LARGE SCALE GENOMIC DNA]</scope>
    <source>
        <strain evidence="9">DP4</strain>
    </source>
</reference>
<dbReference type="AlphaFoldDB" id="A0A0H3ACA4"/>
<feature type="transmembrane region" description="Helical" evidence="7">
    <location>
        <begin position="6"/>
        <end position="25"/>
    </location>
</feature>
<dbReference type="EMBL" id="CP000527">
    <property type="protein sequence ID" value="ABM29400.1"/>
    <property type="molecule type" value="Genomic_DNA"/>
</dbReference>
<dbReference type="PANTHER" id="PTHR30238">
    <property type="entry name" value="MEMBRANE BOUND PREDICTED REDOX MODULATOR"/>
    <property type="match status" value="1"/>
</dbReference>
<evidence type="ECO:0000256" key="1">
    <source>
        <dbReference type="ARBA" id="ARBA00004141"/>
    </source>
</evidence>
<feature type="compositionally biased region" description="Polar residues" evidence="6">
    <location>
        <begin position="346"/>
        <end position="359"/>
    </location>
</feature>
<organism evidence="8 9">
    <name type="scientific">Nitratidesulfovibrio vulgaris (strain DP4)</name>
    <name type="common">Desulfovibrio vulgaris</name>
    <dbReference type="NCBI Taxonomy" id="391774"/>
    <lineage>
        <taxon>Bacteria</taxon>
        <taxon>Pseudomonadati</taxon>
        <taxon>Thermodesulfobacteriota</taxon>
        <taxon>Desulfovibrionia</taxon>
        <taxon>Desulfovibrionales</taxon>
        <taxon>Desulfovibrionaceae</taxon>
        <taxon>Nitratidesulfovibrio</taxon>
    </lineage>
</organism>
<proteinExistence type="inferred from homology"/>
<comment type="subcellular location">
    <subcellularLocation>
        <location evidence="1">Membrane</location>
        <topology evidence="1">Multi-pass membrane protein</topology>
    </subcellularLocation>
</comment>
<comment type="similarity">
    <text evidence="2">Belongs to the TerC family.</text>
</comment>
<sequence length="359" mass="39088">MSDFVMWGGFNLFVLLLLAFDLGVLHRKDRDMSVAEALWMSLAYFVLAMLFGGGIFMFMGEQKGLEFLTGYLIEKSLSVDNIFVFVLVFTHFSVPRHLQYRVLFWGILGALVMRAGLIVAGAAILEAFHWVIYVFGAFLAVTGVKMLLAADSEPDMAGNVVTRTFRRLFPMTEGYDGNHFMVRRAGKLYATPLLMVLTIIEFTDLVFALDSIPAIFAVSRDPFIVYTSNVFAILGLRALYFALAGIIHRFRYLKYGLSLVLVFIGAKMIINAWFAAKIIPTDVALLVTALIIGGSMVVSVIKTRSEGGDEGATHIPTGWIPGTPARDSDDAAGGNASGGNASGASTQNTGTSSTDDNAR</sequence>
<feature type="transmembrane region" description="Helical" evidence="7">
    <location>
        <begin position="223"/>
        <end position="243"/>
    </location>
</feature>
<feature type="transmembrane region" description="Helical" evidence="7">
    <location>
        <begin position="193"/>
        <end position="217"/>
    </location>
</feature>
<gene>
    <name evidence="8" type="ordered locus">Dvul_2384</name>
</gene>
<keyword evidence="3 7" id="KW-0812">Transmembrane</keyword>
<accession>A0A0H3ACA4</accession>
<dbReference type="KEGG" id="dvl:Dvul_2384"/>
<evidence type="ECO:0000256" key="7">
    <source>
        <dbReference type="SAM" id="Phobius"/>
    </source>
</evidence>
<dbReference type="Pfam" id="PF03741">
    <property type="entry name" value="TerC"/>
    <property type="match status" value="1"/>
</dbReference>
<feature type="transmembrane region" description="Helical" evidence="7">
    <location>
        <begin position="71"/>
        <end position="90"/>
    </location>
</feature>
<feature type="region of interest" description="Disordered" evidence="6">
    <location>
        <begin position="306"/>
        <end position="359"/>
    </location>
</feature>
<evidence type="ECO:0000313" key="9">
    <source>
        <dbReference type="Proteomes" id="UP000009173"/>
    </source>
</evidence>
<dbReference type="Proteomes" id="UP000009173">
    <property type="component" value="Chromosome"/>
</dbReference>
<dbReference type="HOGENOM" id="CLU_045644_1_2_7"/>
<protein>
    <submittedName>
        <fullName evidence="8">Integral membrane protein TerC</fullName>
    </submittedName>
</protein>
<evidence type="ECO:0000256" key="3">
    <source>
        <dbReference type="ARBA" id="ARBA00022692"/>
    </source>
</evidence>
<evidence type="ECO:0000256" key="5">
    <source>
        <dbReference type="ARBA" id="ARBA00023136"/>
    </source>
</evidence>
<dbReference type="NCBIfam" id="TIGR03718">
    <property type="entry name" value="R_switched_Alx"/>
    <property type="match status" value="1"/>
</dbReference>
<dbReference type="InterPro" id="IPR022369">
    <property type="entry name" value="Integral_membrane_TerC_rswitch"/>
</dbReference>
<evidence type="ECO:0000256" key="4">
    <source>
        <dbReference type="ARBA" id="ARBA00022989"/>
    </source>
</evidence>
<feature type="transmembrane region" description="Helical" evidence="7">
    <location>
        <begin position="255"/>
        <end position="276"/>
    </location>
</feature>
<keyword evidence="4 7" id="KW-1133">Transmembrane helix</keyword>
<keyword evidence="5 7" id="KW-0472">Membrane</keyword>
<dbReference type="RefSeq" id="WP_011792829.1">
    <property type="nucleotide sequence ID" value="NC_008751.1"/>
</dbReference>
<feature type="transmembrane region" description="Helical" evidence="7">
    <location>
        <begin position="37"/>
        <end position="59"/>
    </location>
</feature>
<dbReference type="PANTHER" id="PTHR30238:SF0">
    <property type="entry name" value="THYLAKOID MEMBRANE PROTEIN TERC, CHLOROPLASTIC"/>
    <property type="match status" value="1"/>
</dbReference>
<evidence type="ECO:0000256" key="2">
    <source>
        <dbReference type="ARBA" id="ARBA00007511"/>
    </source>
</evidence>
<name>A0A0H3ACA4_NITV4</name>
<evidence type="ECO:0000313" key="8">
    <source>
        <dbReference type="EMBL" id="ABM29400.1"/>
    </source>
</evidence>